<evidence type="ECO:0000313" key="2">
    <source>
        <dbReference type="EMBL" id="KAF6737289.1"/>
    </source>
</evidence>
<name>A0A834L0M0_ORYME</name>
<sequence length="69" mass="7162">MAGWGAVVLGVVGNLPECSESVVRRTPAADTRAPQNVIDTAQKITGGRTAADPANVAEQKTEAKTHPNH</sequence>
<evidence type="ECO:0000256" key="1">
    <source>
        <dbReference type="SAM" id="MobiDB-lite"/>
    </source>
</evidence>
<comment type="caution">
    <text evidence="2">The sequence shown here is derived from an EMBL/GenBank/DDBJ whole genome shotgun (WGS) entry which is preliminary data.</text>
</comment>
<feature type="region of interest" description="Disordered" evidence="1">
    <location>
        <begin position="41"/>
        <end position="69"/>
    </location>
</feature>
<accession>A0A834L0M0</accession>
<gene>
    <name evidence="2" type="ORF">FQA47_016021</name>
</gene>
<protein>
    <submittedName>
        <fullName evidence="2">Uncharacterized protein</fullName>
    </submittedName>
</protein>
<reference evidence="2" key="1">
    <citation type="journal article" name="BMC Genomics">
        <title>Long-read sequencing and de novo genome assembly of marine medaka (Oryzias melastigma).</title>
        <authorList>
            <person name="Liang P."/>
            <person name="Saqib H.S.A."/>
            <person name="Ni X."/>
            <person name="Shen Y."/>
        </authorList>
    </citation>
    <scope>NUCLEOTIDE SEQUENCE</scope>
    <source>
        <strain evidence="2">Bigg-433</strain>
    </source>
</reference>
<organism evidence="2 3">
    <name type="scientific">Oryzias melastigma</name>
    <name type="common">Marine medaka</name>
    <dbReference type="NCBI Taxonomy" id="30732"/>
    <lineage>
        <taxon>Eukaryota</taxon>
        <taxon>Metazoa</taxon>
        <taxon>Chordata</taxon>
        <taxon>Craniata</taxon>
        <taxon>Vertebrata</taxon>
        <taxon>Euteleostomi</taxon>
        <taxon>Actinopterygii</taxon>
        <taxon>Neopterygii</taxon>
        <taxon>Teleostei</taxon>
        <taxon>Neoteleostei</taxon>
        <taxon>Acanthomorphata</taxon>
        <taxon>Ovalentaria</taxon>
        <taxon>Atherinomorphae</taxon>
        <taxon>Beloniformes</taxon>
        <taxon>Adrianichthyidae</taxon>
        <taxon>Oryziinae</taxon>
        <taxon>Oryzias</taxon>
    </lineage>
</organism>
<dbReference type="EMBL" id="WKFB01000067">
    <property type="protein sequence ID" value="KAF6737289.1"/>
    <property type="molecule type" value="Genomic_DNA"/>
</dbReference>
<dbReference type="AlphaFoldDB" id="A0A834L0M0"/>
<evidence type="ECO:0000313" key="3">
    <source>
        <dbReference type="Proteomes" id="UP000646548"/>
    </source>
</evidence>
<proteinExistence type="predicted"/>
<feature type="compositionally biased region" description="Basic and acidic residues" evidence="1">
    <location>
        <begin position="59"/>
        <end position="69"/>
    </location>
</feature>
<dbReference type="Proteomes" id="UP000646548">
    <property type="component" value="Unassembled WGS sequence"/>
</dbReference>